<dbReference type="Pfam" id="PF13384">
    <property type="entry name" value="HTH_23"/>
    <property type="match status" value="1"/>
</dbReference>
<evidence type="ECO:0008006" key="3">
    <source>
        <dbReference type="Google" id="ProtNLM"/>
    </source>
</evidence>
<dbReference type="AlphaFoldDB" id="A0A2N9AHE7"/>
<proteinExistence type="predicted"/>
<reference evidence="2" key="1">
    <citation type="submission" date="2017-10" db="EMBL/GenBank/DDBJ databases">
        <authorList>
            <person name="Regsiter A."/>
            <person name="William W."/>
        </authorList>
    </citation>
    <scope>NUCLEOTIDE SEQUENCE [LARGE SCALE GENOMIC DNA]</scope>
</reference>
<dbReference type="Gene3D" id="1.10.10.60">
    <property type="entry name" value="Homeodomain-like"/>
    <property type="match status" value="1"/>
</dbReference>
<evidence type="ECO:0000313" key="2">
    <source>
        <dbReference type="Proteomes" id="UP000233769"/>
    </source>
</evidence>
<accession>A0A2N9AHE7</accession>
<evidence type="ECO:0000313" key="1">
    <source>
        <dbReference type="EMBL" id="SOR26775.1"/>
    </source>
</evidence>
<organism evidence="1 2">
    <name type="scientific">Methylorubrum extorquens</name>
    <name type="common">Methylobacterium dichloromethanicum</name>
    <name type="synonym">Methylobacterium extorquens</name>
    <dbReference type="NCBI Taxonomy" id="408"/>
    <lineage>
        <taxon>Bacteria</taxon>
        <taxon>Pseudomonadati</taxon>
        <taxon>Pseudomonadota</taxon>
        <taxon>Alphaproteobacteria</taxon>
        <taxon>Hyphomicrobiales</taxon>
        <taxon>Methylobacteriaceae</taxon>
        <taxon>Methylorubrum</taxon>
    </lineage>
</organism>
<gene>
    <name evidence="1" type="ORF">TK0001_0173</name>
</gene>
<sequence length="109" mass="12312">MKWKPVSCPERAQMRQLRKQGWSLARIGEELGRPARTVLFHVSDIDVRCRSGTSGRGEAARARMLKAADEGVPYPELAERFGTTRNCIAATVCRLRRQRREAAQEARAC</sequence>
<name>A0A2N9AHE7_METEX</name>
<dbReference type="Proteomes" id="UP000233769">
    <property type="component" value="Chromosome tk0001"/>
</dbReference>
<dbReference type="EMBL" id="LT962688">
    <property type="protein sequence ID" value="SOR26775.1"/>
    <property type="molecule type" value="Genomic_DNA"/>
</dbReference>
<protein>
    <recommendedName>
        <fullName evidence="3">Transposase IS30-like HTH domain-containing protein</fullName>
    </recommendedName>
</protein>